<dbReference type="CDD" id="cd06223">
    <property type="entry name" value="PRTases_typeI"/>
    <property type="match status" value="1"/>
</dbReference>
<dbReference type="UniPathway" id="UPA00591">
    <property type="reaction ID" value="UER00648"/>
</dbReference>
<dbReference type="InterPro" id="IPR000836">
    <property type="entry name" value="PRTase_dom"/>
</dbReference>
<evidence type="ECO:0000256" key="11">
    <source>
        <dbReference type="ARBA" id="ARBA00022741"/>
    </source>
</evidence>
<name>A0A449AZS3_9BACT</name>
<comment type="cofactor">
    <cofactor evidence="1 15">
        <name>Mg(2+)</name>
        <dbReference type="ChEBI" id="CHEBI:18420"/>
    </cofactor>
</comment>
<dbReference type="InterPro" id="IPR029057">
    <property type="entry name" value="PRTase-like"/>
</dbReference>
<dbReference type="GO" id="GO:0032264">
    <property type="term" value="P:IMP salvage"/>
    <property type="evidence" value="ECO:0007669"/>
    <property type="project" value="UniProtKB-UniPathway"/>
</dbReference>
<dbReference type="GO" id="GO:0046100">
    <property type="term" value="P:hypoxanthine metabolic process"/>
    <property type="evidence" value="ECO:0007669"/>
    <property type="project" value="TreeGrafter"/>
</dbReference>
<dbReference type="EC" id="2.4.2.8" evidence="15"/>
<comment type="subcellular location">
    <subcellularLocation>
        <location evidence="2 15">Cytoplasm</location>
    </subcellularLocation>
</comment>
<dbReference type="OrthoDB" id="9802824at2"/>
<geneLocation type="plasmid" evidence="17 18">
    <name>2</name>
</geneLocation>
<dbReference type="GO" id="GO:0000166">
    <property type="term" value="F:nucleotide binding"/>
    <property type="evidence" value="ECO:0007669"/>
    <property type="project" value="UniProtKB-KW"/>
</dbReference>
<comment type="pathway">
    <text evidence="4">Purine metabolism; GMP biosynthesis via salvage pathway; GMP from guanine: step 1/1.</text>
</comment>
<dbReference type="Proteomes" id="UP000289862">
    <property type="component" value="Plasmid 2"/>
</dbReference>
<evidence type="ECO:0000256" key="6">
    <source>
        <dbReference type="ARBA" id="ARBA00022490"/>
    </source>
</evidence>
<dbReference type="InterPro" id="IPR005904">
    <property type="entry name" value="Hxn_phspho_trans"/>
</dbReference>
<dbReference type="NCBIfam" id="TIGR01203">
    <property type="entry name" value="HGPRTase"/>
    <property type="match status" value="1"/>
</dbReference>
<evidence type="ECO:0000256" key="5">
    <source>
        <dbReference type="ARBA" id="ARBA00008391"/>
    </source>
</evidence>
<evidence type="ECO:0000256" key="4">
    <source>
        <dbReference type="ARBA" id="ARBA00004676"/>
    </source>
</evidence>
<comment type="similarity">
    <text evidence="5 15">Belongs to the purine/pyrimidine phosphoribosyltransferase family.</text>
</comment>
<keyword evidence="9 15" id="KW-0479">Metal-binding</keyword>
<proteinExistence type="inferred from homology"/>
<keyword evidence="12 15" id="KW-0460">Magnesium</keyword>
<dbReference type="PANTHER" id="PTHR43340">
    <property type="entry name" value="HYPOXANTHINE-GUANINE PHOSPHORIBOSYLTRANSFERASE"/>
    <property type="match status" value="1"/>
</dbReference>
<evidence type="ECO:0000313" key="18">
    <source>
        <dbReference type="Proteomes" id="UP000289862"/>
    </source>
</evidence>
<dbReference type="Pfam" id="PF00156">
    <property type="entry name" value="Pribosyltran"/>
    <property type="match status" value="1"/>
</dbReference>
<reference evidence="17 18" key="1">
    <citation type="submission" date="2019-01" db="EMBL/GenBank/DDBJ databases">
        <authorList>
            <consortium name="Pathogen Informatics"/>
        </authorList>
    </citation>
    <scope>NUCLEOTIDE SEQUENCE [LARGE SCALE GENOMIC DNA]</scope>
    <source>
        <strain evidence="17 18">NCTC10186</strain>
        <plasmid evidence="18">2</plasmid>
    </source>
</reference>
<evidence type="ECO:0000256" key="3">
    <source>
        <dbReference type="ARBA" id="ARBA00004669"/>
    </source>
</evidence>
<keyword evidence="8 15" id="KW-0808">Transferase</keyword>
<keyword evidence="6 15" id="KW-0963">Cytoplasm</keyword>
<dbReference type="RefSeq" id="WP_119571869.1">
    <property type="nucleotide sequence ID" value="NZ_LR215032.1"/>
</dbReference>
<dbReference type="AlphaFoldDB" id="A0A449AZS3"/>
<gene>
    <name evidence="17" type="primary">hpt</name>
    <name evidence="17" type="ORF">NCTC10186_00507</name>
</gene>
<evidence type="ECO:0000256" key="14">
    <source>
        <dbReference type="ARBA" id="ARBA00049402"/>
    </source>
</evidence>
<evidence type="ECO:0000256" key="13">
    <source>
        <dbReference type="ARBA" id="ARBA00048811"/>
    </source>
</evidence>
<sequence>MTKHPKIKEILFDQAFIESKIQNCAEWVNQTYQNSQDLVLIGLLKGSVPFLAQLIKSVTVDHTIDFMTASSYDGSHASSGSVKIIMDLAHDIEGKDVLIIEDIIDSGITLSKIKQILSARKPKSLKILTLMDKPFNRKVNLQADYFGFEVPDAFLVGFGLDYKEQLRNLPFIGIFDEKFLEK</sequence>
<keyword evidence="10 15" id="KW-0660">Purine salvage</keyword>
<dbReference type="FunFam" id="3.40.50.2020:FF:000006">
    <property type="entry name" value="Hypoxanthine phosphoribosyltransferase"/>
    <property type="match status" value="1"/>
</dbReference>
<dbReference type="GO" id="GO:0032263">
    <property type="term" value="P:GMP salvage"/>
    <property type="evidence" value="ECO:0007669"/>
    <property type="project" value="TreeGrafter"/>
</dbReference>
<comment type="pathway">
    <text evidence="3 15">Purine metabolism; IMP biosynthesis via salvage pathway; IMP from hypoxanthine: step 1/1.</text>
</comment>
<comment type="catalytic activity">
    <reaction evidence="13">
        <text>GMP + diphosphate = guanine + 5-phospho-alpha-D-ribose 1-diphosphate</text>
        <dbReference type="Rhea" id="RHEA:25424"/>
        <dbReference type="ChEBI" id="CHEBI:16235"/>
        <dbReference type="ChEBI" id="CHEBI:33019"/>
        <dbReference type="ChEBI" id="CHEBI:58017"/>
        <dbReference type="ChEBI" id="CHEBI:58115"/>
        <dbReference type="EC" id="2.4.2.8"/>
    </reaction>
    <physiologicalReaction direction="right-to-left" evidence="13">
        <dbReference type="Rhea" id="RHEA:25426"/>
    </physiologicalReaction>
</comment>
<evidence type="ECO:0000256" key="8">
    <source>
        <dbReference type="ARBA" id="ARBA00022679"/>
    </source>
</evidence>
<comment type="catalytic activity">
    <reaction evidence="14">
        <text>IMP + diphosphate = hypoxanthine + 5-phospho-alpha-D-ribose 1-diphosphate</text>
        <dbReference type="Rhea" id="RHEA:17973"/>
        <dbReference type="ChEBI" id="CHEBI:17368"/>
        <dbReference type="ChEBI" id="CHEBI:33019"/>
        <dbReference type="ChEBI" id="CHEBI:58017"/>
        <dbReference type="ChEBI" id="CHEBI:58053"/>
        <dbReference type="EC" id="2.4.2.8"/>
    </reaction>
    <physiologicalReaction direction="right-to-left" evidence="14">
        <dbReference type="Rhea" id="RHEA:17975"/>
    </physiologicalReaction>
</comment>
<dbReference type="GO" id="GO:0006178">
    <property type="term" value="P:guanine salvage"/>
    <property type="evidence" value="ECO:0007669"/>
    <property type="project" value="TreeGrafter"/>
</dbReference>
<evidence type="ECO:0000256" key="12">
    <source>
        <dbReference type="ARBA" id="ARBA00022842"/>
    </source>
</evidence>
<dbReference type="GO" id="GO:0006166">
    <property type="term" value="P:purine ribonucleoside salvage"/>
    <property type="evidence" value="ECO:0007669"/>
    <property type="project" value="UniProtKB-KW"/>
</dbReference>
<dbReference type="GO" id="GO:0052657">
    <property type="term" value="F:guanine phosphoribosyltransferase activity"/>
    <property type="evidence" value="ECO:0007669"/>
    <property type="project" value="UniProtKB-ARBA"/>
</dbReference>
<keyword evidence="18" id="KW-1185">Reference proteome</keyword>
<protein>
    <recommendedName>
        <fullName evidence="15">Hypoxanthine phosphoribosyltransferase</fullName>
        <ecNumber evidence="15">2.4.2.8</ecNumber>
    </recommendedName>
</protein>
<dbReference type="GO" id="GO:0004422">
    <property type="term" value="F:hypoxanthine phosphoribosyltransferase activity"/>
    <property type="evidence" value="ECO:0007669"/>
    <property type="project" value="InterPro"/>
</dbReference>
<feature type="domain" description="Phosphoribosyltransferase" evidence="16">
    <location>
        <begin position="14"/>
        <end position="163"/>
    </location>
</feature>
<dbReference type="InterPro" id="IPR050408">
    <property type="entry name" value="HGPRT"/>
</dbReference>
<evidence type="ECO:0000256" key="10">
    <source>
        <dbReference type="ARBA" id="ARBA00022726"/>
    </source>
</evidence>
<evidence type="ECO:0000256" key="15">
    <source>
        <dbReference type="RuleBase" id="RU364099"/>
    </source>
</evidence>
<organism evidence="17 18">
    <name type="scientific">Mycoplasmopsis gallopavonis</name>
    <dbReference type="NCBI Taxonomy" id="76629"/>
    <lineage>
        <taxon>Bacteria</taxon>
        <taxon>Bacillati</taxon>
        <taxon>Mycoplasmatota</taxon>
        <taxon>Mycoplasmoidales</taxon>
        <taxon>Metamycoplasmataceae</taxon>
        <taxon>Mycoplasmopsis</taxon>
    </lineage>
</organism>
<evidence type="ECO:0000256" key="2">
    <source>
        <dbReference type="ARBA" id="ARBA00004496"/>
    </source>
</evidence>
<keyword evidence="17" id="KW-0614">Plasmid</keyword>
<evidence type="ECO:0000313" key="17">
    <source>
        <dbReference type="EMBL" id="VEU73018.1"/>
    </source>
</evidence>
<dbReference type="GO" id="GO:0000287">
    <property type="term" value="F:magnesium ion binding"/>
    <property type="evidence" value="ECO:0007669"/>
    <property type="project" value="TreeGrafter"/>
</dbReference>
<keyword evidence="11 15" id="KW-0547">Nucleotide-binding</keyword>
<accession>A0A449AZS3</accession>
<dbReference type="KEGG" id="mgal:NCTC10186_00507"/>
<evidence type="ECO:0000256" key="1">
    <source>
        <dbReference type="ARBA" id="ARBA00001946"/>
    </source>
</evidence>
<evidence type="ECO:0000259" key="16">
    <source>
        <dbReference type="Pfam" id="PF00156"/>
    </source>
</evidence>
<dbReference type="GO" id="GO:0005829">
    <property type="term" value="C:cytosol"/>
    <property type="evidence" value="ECO:0007669"/>
    <property type="project" value="TreeGrafter"/>
</dbReference>
<dbReference type="EMBL" id="LR215032">
    <property type="protein sequence ID" value="VEU73018.1"/>
    <property type="molecule type" value="Genomic_DNA"/>
</dbReference>
<dbReference type="Gene3D" id="3.40.50.2020">
    <property type="match status" value="1"/>
</dbReference>
<dbReference type="SUPFAM" id="SSF53271">
    <property type="entry name" value="PRTase-like"/>
    <property type="match status" value="1"/>
</dbReference>
<keyword evidence="7 15" id="KW-0328">Glycosyltransferase</keyword>
<evidence type="ECO:0000256" key="9">
    <source>
        <dbReference type="ARBA" id="ARBA00022723"/>
    </source>
</evidence>
<dbReference type="PANTHER" id="PTHR43340:SF1">
    <property type="entry name" value="HYPOXANTHINE PHOSPHORIBOSYLTRANSFERASE"/>
    <property type="match status" value="1"/>
</dbReference>
<evidence type="ECO:0000256" key="7">
    <source>
        <dbReference type="ARBA" id="ARBA00022676"/>
    </source>
</evidence>